<comment type="caution">
    <text evidence="2">The sequence shown here is derived from an EMBL/GenBank/DDBJ whole genome shotgun (WGS) entry which is preliminary data.</text>
</comment>
<reference evidence="2 3" key="1">
    <citation type="journal article" date="2019" name="Nat. Microbiol.">
        <title>Mediterranean grassland soil C-N compound turnover is dependent on rainfall and depth, and is mediated by genomically divergent microorganisms.</title>
        <authorList>
            <person name="Diamond S."/>
            <person name="Andeer P.F."/>
            <person name="Li Z."/>
            <person name="Crits-Christoph A."/>
            <person name="Burstein D."/>
            <person name="Anantharaman K."/>
            <person name="Lane K.R."/>
            <person name="Thomas B.C."/>
            <person name="Pan C."/>
            <person name="Northen T.R."/>
            <person name="Banfield J.F."/>
        </authorList>
    </citation>
    <scope>NUCLEOTIDE SEQUENCE [LARGE SCALE GENOMIC DNA]</scope>
    <source>
        <strain evidence="2">WS_8</strain>
    </source>
</reference>
<evidence type="ECO:0008006" key="4">
    <source>
        <dbReference type="Google" id="ProtNLM"/>
    </source>
</evidence>
<feature type="chain" id="PRO_5021787584" description="DUF5666 domain-containing protein" evidence="1">
    <location>
        <begin position="32"/>
        <end position="124"/>
    </location>
</feature>
<dbReference type="Proteomes" id="UP000316609">
    <property type="component" value="Unassembled WGS sequence"/>
</dbReference>
<keyword evidence="1" id="KW-0732">Signal</keyword>
<evidence type="ECO:0000256" key="1">
    <source>
        <dbReference type="SAM" id="SignalP"/>
    </source>
</evidence>
<evidence type="ECO:0000313" key="3">
    <source>
        <dbReference type="Proteomes" id="UP000316609"/>
    </source>
</evidence>
<name>A0A538TUY2_UNCEI</name>
<protein>
    <recommendedName>
        <fullName evidence="4">DUF5666 domain-containing protein</fullName>
    </recommendedName>
</protein>
<feature type="signal peptide" evidence="1">
    <location>
        <begin position="1"/>
        <end position="31"/>
    </location>
</feature>
<proteinExistence type="predicted"/>
<accession>A0A538TUY2</accession>
<dbReference type="EMBL" id="VBOY01000039">
    <property type="protein sequence ID" value="TMQ67446.1"/>
    <property type="molecule type" value="Genomic_DNA"/>
</dbReference>
<gene>
    <name evidence="2" type="ORF">E6K78_04930</name>
</gene>
<evidence type="ECO:0000313" key="2">
    <source>
        <dbReference type="EMBL" id="TMQ67446.1"/>
    </source>
</evidence>
<sequence>MRQGRKYVALGMALALAAAAGFAFHGNPASAAPKTAAPAAKSAKARNTMRQFTGYVAAQDQHTLTVERRGRNPRSMVFTKHDTMTVNGDVAKDARVTVYYRDEGGHSVAHRVVVRTENHAPAGS</sequence>
<organism evidence="2 3">
    <name type="scientific">Eiseniibacteriota bacterium</name>
    <dbReference type="NCBI Taxonomy" id="2212470"/>
    <lineage>
        <taxon>Bacteria</taxon>
        <taxon>Candidatus Eiseniibacteriota</taxon>
    </lineage>
</organism>
<dbReference type="AlphaFoldDB" id="A0A538TUY2"/>